<evidence type="ECO:0000256" key="8">
    <source>
        <dbReference type="SAM" id="MobiDB-lite"/>
    </source>
</evidence>
<dbReference type="PANTHER" id="PTHR22911:SF137">
    <property type="entry name" value="SOLUTE CARRIER FAMILY 35 MEMBER G2-RELATED"/>
    <property type="match status" value="1"/>
</dbReference>
<keyword evidence="3" id="KW-0813">Transport</keyword>
<evidence type="ECO:0000256" key="9">
    <source>
        <dbReference type="SAM" id="Phobius"/>
    </source>
</evidence>
<evidence type="ECO:0000313" key="11">
    <source>
        <dbReference type="EMBL" id="PWC07027.1"/>
    </source>
</evidence>
<gene>
    <name evidence="11" type="primary">rarD</name>
    <name evidence="11" type="ORF">DF223_08650</name>
</gene>
<keyword evidence="5 9" id="KW-0812">Transmembrane</keyword>
<evidence type="ECO:0000256" key="4">
    <source>
        <dbReference type="ARBA" id="ARBA00022475"/>
    </source>
</evidence>
<feature type="domain" description="EamA" evidence="10">
    <location>
        <begin position="45"/>
        <end position="180"/>
    </location>
</feature>
<evidence type="ECO:0000256" key="1">
    <source>
        <dbReference type="ARBA" id="ARBA00004651"/>
    </source>
</evidence>
<dbReference type="InterPro" id="IPR000620">
    <property type="entry name" value="EamA_dom"/>
</dbReference>
<evidence type="ECO:0000256" key="7">
    <source>
        <dbReference type="ARBA" id="ARBA00023136"/>
    </source>
</evidence>
<dbReference type="AlphaFoldDB" id="A0A2U1TDQ1"/>
<accession>A0A2U1TDQ1</accession>
<comment type="subcellular location">
    <subcellularLocation>
        <location evidence="1">Cell membrane</location>
        <topology evidence="1">Multi-pass membrane protein</topology>
    </subcellularLocation>
</comment>
<dbReference type="Proteomes" id="UP000244962">
    <property type="component" value="Unassembled WGS sequence"/>
</dbReference>
<feature type="transmembrane region" description="Helical" evidence="9">
    <location>
        <begin position="224"/>
        <end position="244"/>
    </location>
</feature>
<dbReference type="InterPro" id="IPR037185">
    <property type="entry name" value="EmrE-like"/>
</dbReference>
<feature type="transmembrane region" description="Helical" evidence="9">
    <location>
        <begin position="140"/>
        <end position="158"/>
    </location>
</feature>
<feature type="region of interest" description="Disordered" evidence="8">
    <location>
        <begin position="1"/>
        <end position="39"/>
    </location>
</feature>
<feature type="transmembrane region" description="Helical" evidence="9">
    <location>
        <begin position="109"/>
        <end position="128"/>
    </location>
</feature>
<keyword evidence="4" id="KW-1003">Cell membrane</keyword>
<dbReference type="SUPFAM" id="SSF103481">
    <property type="entry name" value="Multidrug resistance efflux transporter EmrE"/>
    <property type="match status" value="2"/>
</dbReference>
<protein>
    <submittedName>
        <fullName evidence="11">EamA family transporter RarD</fullName>
    </submittedName>
</protein>
<proteinExistence type="inferred from homology"/>
<feature type="transmembrane region" description="Helical" evidence="9">
    <location>
        <begin position="165"/>
        <end position="182"/>
    </location>
</feature>
<dbReference type="PANTHER" id="PTHR22911">
    <property type="entry name" value="ACYL-MALONYL CONDENSING ENZYME-RELATED"/>
    <property type="match status" value="1"/>
</dbReference>
<keyword evidence="7 9" id="KW-0472">Membrane</keyword>
<reference evidence="12" key="1">
    <citation type="submission" date="2018-04" db="EMBL/GenBank/DDBJ databases">
        <authorList>
            <person name="Liu S."/>
            <person name="Wang Z."/>
            <person name="Li J."/>
        </authorList>
    </citation>
    <scope>NUCLEOTIDE SEQUENCE [LARGE SCALE GENOMIC DNA]</scope>
    <source>
        <strain evidence="12">622</strain>
    </source>
</reference>
<feature type="compositionally biased region" description="Low complexity" evidence="8">
    <location>
        <begin position="18"/>
        <end position="37"/>
    </location>
</feature>
<feature type="transmembrane region" description="Helical" evidence="9">
    <location>
        <begin position="47"/>
        <end position="68"/>
    </location>
</feature>
<dbReference type="Pfam" id="PF00892">
    <property type="entry name" value="EamA"/>
    <property type="match status" value="1"/>
</dbReference>
<sequence length="348" mass="37012">MQTTPEPVPANSAGPARSAGSTDGAGPAAATTGVPASPDAPLSRPGLIFAVSAYTLWGVLPLYFLLLAPTGPFELVAARVIFSLVFCVLLLTVTRGWAPFLLLARNPRVSFTLGLAGVLIFVNWQTYIYGVLNGQVVETALGYFINPIVTVFLGVFFLREKLRIVQWVSVGISIAAVLVLAIGAHGVPWIALILAFSFGLYGYIKKRVGGTVDAVSGLTLETAWLTPLAIVQLIVVGATAGLTIGQVSVFHTVLLVGTGVITAVPLLFFAAASRRLPLIYMGFIQFFAPVIQFLVGVFILHEAMPVERWIGFILVWIALVVLTTDTVISARGSLRRRNKAASGAPQQL</sequence>
<feature type="transmembrane region" description="Helical" evidence="9">
    <location>
        <begin position="309"/>
        <end position="328"/>
    </location>
</feature>
<evidence type="ECO:0000256" key="6">
    <source>
        <dbReference type="ARBA" id="ARBA00022989"/>
    </source>
</evidence>
<feature type="transmembrane region" description="Helical" evidence="9">
    <location>
        <begin position="80"/>
        <end position="102"/>
    </location>
</feature>
<comment type="similarity">
    <text evidence="2">Belongs to the EamA transporter family.</text>
</comment>
<comment type="caution">
    <text evidence="11">The sequence shown here is derived from an EMBL/GenBank/DDBJ whole genome shotgun (WGS) entry which is preliminary data.</text>
</comment>
<feature type="transmembrane region" description="Helical" evidence="9">
    <location>
        <begin position="250"/>
        <end position="271"/>
    </location>
</feature>
<feature type="transmembrane region" description="Helical" evidence="9">
    <location>
        <begin position="278"/>
        <end position="303"/>
    </location>
</feature>
<evidence type="ECO:0000313" key="12">
    <source>
        <dbReference type="Proteomes" id="UP000244962"/>
    </source>
</evidence>
<evidence type="ECO:0000256" key="3">
    <source>
        <dbReference type="ARBA" id="ARBA00022448"/>
    </source>
</evidence>
<keyword evidence="6 9" id="KW-1133">Transmembrane helix</keyword>
<evidence type="ECO:0000256" key="2">
    <source>
        <dbReference type="ARBA" id="ARBA00007362"/>
    </source>
</evidence>
<name>A0A2U1TDQ1_9MICO</name>
<evidence type="ECO:0000259" key="10">
    <source>
        <dbReference type="Pfam" id="PF00892"/>
    </source>
</evidence>
<dbReference type="InterPro" id="IPR004626">
    <property type="entry name" value="RarD"/>
</dbReference>
<dbReference type="NCBIfam" id="TIGR00688">
    <property type="entry name" value="rarD"/>
    <property type="match status" value="1"/>
</dbReference>
<organism evidence="11 12">
    <name type="scientific">Mycetocola zhujimingii</name>
    <dbReference type="NCBI Taxonomy" id="2079792"/>
    <lineage>
        <taxon>Bacteria</taxon>
        <taxon>Bacillati</taxon>
        <taxon>Actinomycetota</taxon>
        <taxon>Actinomycetes</taxon>
        <taxon>Micrococcales</taxon>
        <taxon>Microbacteriaceae</taxon>
        <taxon>Mycetocola</taxon>
    </lineage>
</organism>
<dbReference type="EMBL" id="QEFB01000007">
    <property type="protein sequence ID" value="PWC07027.1"/>
    <property type="molecule type" value="Genomic_DNA"/>
</dbReference>
<dbReference type="GO" id="GO:0005886">
    <property type="term" value="C:plasma membrane"/>
    <property type="evidence" value="ECO:0007669"/>
    <property type="project" value="UniProtKB-SubCell"/>
</dbReference>
<evidence type="ECO:0000256" key="5">
    <source>
        <dbReference type="ARBA" id="ARBA00022692"/>
    </source>
</evidence>
<keyword evidence="12" id="KW-1185">Reference proteome</keyword>